<dbReference type="EMBL" id="KN847480">
    <property type="protein sequence ID" value="KIX02915.1"/>
    <property type="molecule type" value="Genomic_DNA"/>
</dbReference>
<dbReference type="VEuPathDB" id="FungiDB:Z518_08858"/>
<dbReference type="OrthoDB" id="4152819at2759"/>
<dbReference type="GeneID" id="25296929"/>
<gene>
    <name evidence="2" type="ORF">Z518_08858</name>
</gene>
<protein>
    <submittedName>
        <fullName evidence="2">Uncharacterized protein</fullName>
    </submittedName>
</protein>
<name>A0A0D2J1Z2_9EURO</name>
<evidence type="ECO:0000256" key="1">
    <source>
        <dbReference type="SAM" id="MobiDB-lite"/>
    </source>
</evidence>
<dbReference type="HOGENOM" id="CLU_1120059_0_0_1"/>
<evidence type="ECO:0000313" key="3">
    <source>
        <dbReference type="Proteomes" id="UP000053617"/>
    </source>
</evidence>
<feature type="compositionally biased region" description="Acidic residues" evidence="1">
    <location>
        <begin position="188"/>
        <end position="200"/>
    </location>
</feature>
<feature type="region of interest" description="Disordered" evidence="1">
    <location>
        <begin position="95"/>
        <end position="144"/>
    </location>
</feature>
<evidence type="ECO:0000313" key="2">
    <source>
        <dbReference type="EMBL" id="KIX02915.1"/>
    </source>
</evidence>
<dbReference type="Proteomes" id="UP000053617">
    <property type="component" value="Unassembled WGS sequence"/>
</dbReference>
<feature type="compositionally biased region" description="Polar residues" evidence="1">
    <location>
        <begin position="176"/>
        <end position="187"/>
    </location>
</feature>
<accession>A0A0D2J1Z2</accession>
<dbReference type="RefSeq" id="XP_013270051.1">
    <property type="nucleotide sequence ID" value="XM_013414597.1"/>
</dbReference>
<feature type="region of interest" description="Disordered" evidence="1">
    <location>
        <begin position="157"/>
        <end position="205"/>
    </location>
</feature>
<feature type="compositionally biased region" description="Polar residues" evidence="1">
    <location>
        <begin position="130"/>
        <end position="144"/>
    </location>
</feature>
<reference evidence="2 3" key="1">
    <citation type="submission" date="2015-01" db="EMBL/GenBank/DDBJ databases">
        <title>The Genome Sequence of Rhinocladiella mackenzie CBS 650.93.</title>
        <authorList>
            <consortium name="The Broad Institute Genomics Platform"/>
            <person name="Cuomo C."/>
            <person name="de Hoog S."/>
            <person name="Gorbushina A."/>
            <person name="Stielow B."/>
            <person name="Teixiera M."/>
            <person name="Abouelleil A."/>
            <person name="Chapman S.B."/>
            <person name="Priest M."/>
            <person name="Young S.K."/>
            <person name="Wortman J."/>
            <person name="Nusbaum C."/>
            <person name="Birren B."/>
        </authorList>
    </citation>
    <scope>NUCLEOTIDE SEQUENCE [LARGE SCALE GENOMIC DNA]</scope>
    <source>
        <strain evidence="2 3">CBS 650.93</strain>
    </source>
</reference>
<sequence>MMNSNACPSHRHIQSTIPITNASPTSTYSPVFVPEMRYLAYKLGYLSKSNIQREVRKAEPRLYKLIGHAALFDNAKKFITEHTEHDVREVEGAESLAQDYDDEDEDGPSFGYVEDLRDEESTESSFPPLDSSNYSTQQNGKNQPVLSVSATEIELPATEGDGWENDSDSSTEAGDDGNQSDGDWSDSTCEEYEDEDDENVPPDRKIVDIFPEMTYDFTTASKYSPQDDDLVLWSQQPRVLSQSQADSLLVEAFG</sequence>
<feature type="compositionally biased region" description="Acidic residues" evidence="1">
    <location>
        <begin position="161"/>
        <end position="175"/>
    </location>
</feature>
<keyword evidence="3" id="KW-1185">Reference proteome</keyword>
<proteinExistence type="predicted"/>
<dbReference type="AlphaFoldDB" id="A0A0D2J1Z2"/>
<organism evidence="2 3">
    <name type="scientific">Rhinocladiella mackenziei CBS 650.93</name>
    <dbReference type="NCBI Taxonomy" id="1442369"/>
    <lineage>
        <taxon>Eukaryota</taxon>
        <taxon>Fungi</taxon>
        <taxon>Dikarya</taxon>
        <taxon>Ascomycota</taxon>
        <taxon>Pezizomycotina</taxon>
        <taxon>Eurotiomycetes</taxon>
        <taxon>Chaetothyriomycetidae</taxon>
        <taxon>Chaetothyriales</taxon>
        <taxon>Herpotrichiellaceae</taxon>
        <taxon>Rhinocladiella</taxon>
    </lineage>
</organism>